<dbReference type="InterPro" id="IPR026444">
    <property type="entry name" value="Secre_tail"/>
</dbReference>
<organism evidence="2">
    <name type="scientific">uncultured Paludibacter sp</name>
    <dbReference type="NCBI Taxonomy" id="497635"/>
    <lineage>
        <taxon>Bacteria</taxon>
        <taxon>Pseudomonadati</taxon>
        <taxon>Bacteroidota</taxon>
        <taxon>Bacteroidia</taxon>
        <taxon>Bacteroidales</taxon>
        <taxon>Paludibacteraceae</taxon>
        <taxon>Paludibacter</taxon>
        <taxon>environmental samples</taxon>
    </lineage>
</organism>
<protein>
    <recommendedName>
        <fullName evidence="3">CBM-cenC domain-containing protein</fullName>
    </recommendedName>
</protein>
<evidence type="ECO:0008006" key="3">
    <source>
        <dbReference type="Google" id="ProtNLM"/>
    </source>
</evidence>
<dbReference type="AlphaFoldDB" id="A0A653AJX2"/>
<gene>
    <name evidence="2" type="ORF">TRIP_D440391</name>
</gene>
<accession>A0A653AJX2</accession>
<reference evidence="2" key="1">
    <citation type="submission" date="2018-07" db="EMBL/GenBank/DDBJ databases">
        <authorList>
            <consortium name="Genoscope - CEA"/>
            <person name="William W."/>
        </authorList>
    </citation>
    <scope>NUCLEOTIDE SEQUENCE</scope>
    <source>
        <strain evidence="2">IK1</strain>
    </source>
</reference>
<proteinExistence type="predicted"/>
<feature type="signal peptide" evidence="1">
    <location>
        <begin position="1"/>
        <end position="20"/>
    </location>
</feature>
<dbReference type="NCBIfam" id="TIGR04183">
    <property type="entry name" value="Por_Secre_tail"/>
    <property type="match status" value="1"/>
</dbReference>
<evidence type="ECO:0000313" key="2">
    <source>
        <dbReference type="EMBL" id="VBB48373.1"/>
    </source>
</evidence>
<sequence>MRKLTTFLALAVLVITNAFAQTDVTNTYLTNPGFESATSVSTTIDGWTNVGNMQTQNNSSFSLKEGTWYAEKWQSSGNLTNLKISQTISSIPNGYYELKAAAFTNQNYGGTYIFANNDSTEVFETNDYSVIVDITDNTLNLGFAVIKSSNWVAVDNFRLISLGSTPYMTVSTINLSFDVVNVTKTFKVKAVNLTSNLLLTPPAGITLDKTSLTPAEAAAGVKITATFDKATNITNGTILIASGDLTQNITVNASAADAACFTPLYTDRPNIIQDPLMTSLSTYAGWGSRDVVTDYVYCGTNSIKISGTCGGSLDYGLTGKLKPNTNYRVKAMVSTNGTGEGKIGISGATSSNITEPFSTAAGEWIALDFAFTTQASLGSINMYLNSCETQTATECYIDNWEMYELFDAPTLAVDPTSLVFDALNPVRIFTVKGTNLVDDIVLTPPTGITLDITTISPAEAYAGVEVTAEYDNSVPITDGIIDITSGSTSTSIAVNAYNAVEGCYTRLYPEGTYTNLISDPLMNSLSTYAGWGNKSIATDANAYCNSSGFINGTEVCYPNSGSIDASIKWKPNTNYRIYAMVRTDIGTMNIGVSNVGLDGDLNFEVPLTNGTWQEFDQTFTTGAGAGDGLCFFNGCGNSTGYIGYIDNWQIYEIPTLRAEGNNTPKDSVLFTASDQQIEVPVIATLFTNGFNVTSSDPTNFLTDVSTLPNTGGTVMVTFKGTASAEANLVISSTNPASPAPGMQRVAIGGTSVTIPMKAVISDTRVNQLLANNLKTYIQGNNIVSEFNIDETALVNMAVYTVNGVKLAEKSEKLNAGEHKLIINKDLNKGVYLIKINIDRKSSTQKIIK</sequence>
<name>A0A653AJX2_9BACT</name>
<dbReference type="EMBL" id="UPXZ01000039">
    <property type="protein sequence ID" value="VBB48373.1"/>
    <property type="molecule type" value="Genomic_DNA"/>
</dbReference>
<feature type="chain" id="PRO_5024983435" description="CBM-cenC domain-containing protein" evidence="1">
    <location>
        <begin position="21"/>
        <end position="848"/>
    </location>
</feature>
<keyword evidence="1" id="KW-0732">Signal</keyword>
<dbReference type="Gene3D" id="2.60.120.260">
    <property type="entry name" value="Galactose-binding domain-like"/>
    <property type="match status" value="3"/>
</dbReference>
<evidence type="ECO:0000256" key="1">
    <source>
        <dbReference type="SAM" id="SignalP"/>
    </source>
</evidence>